<dbReference type="SMART" id="SM00360">
    <property type="entry name" value="RRM"/>
    <property type="match status" value="1"/>
</dbReference>
<organism evidence="7 8">
    <name type="scientific">Cyclotella atomus</name>
    <dbReference type="NCBI Taxonomy" id="382360"/>
    <lineage>
        <taxon>Eukaryota</taxon>
        <taxon>Sar</taxon>
        <taxon>Stramenopiles</taxon>
        <taxon>Ochrophyta</taxon>
        <taxon>Bacillariophyta</taxon>
        <taxon>Coscinodiscophyceae</taxon>
        <taxon>Thalassiosirophycidae</taxon>
        <taxon>Stephanodiscales</taxon>
        <taxon>Stephanodiscaceae</taxon>
        <taxon>Cyclotella</taxon>
    </lineage>
</organism>
<feature type="compositionally biased region" description="Basic and acidic residues" evidence="3">
    <location>
        <begin position="148"/>
        <end position="163"/>
    </location>
</feature>
<dbReference type="Gene3D" id="1.10.720.30">
    <property type="entry name" value="SAP domain"/>
    <property type="match status" value="1"/>
</dbReference>
<feature type="signal peptide" evidence="4">
    <location>
        <begin position="1"/>
        <end position="24"/>
    </location>
</feature>
<keyword evidence="4" id="KW-0732">Signal</keyword>
<dbReference type="Gene3D" id="1.20.120.1910">
    <property type="entry name" value="Cysteine-tRNA ligase, C-terminal anti-codon recognition domain"/>
    <property type="match status" value="1"/>
</dbReference>
<keyword evidence="1 2" id="KW-0694">RNA-binding</keyword>
<name>A0ABD3PBA8_9STRA</name>
<dbReference type="PROSITE" id="PS50800">
    <property type="entry name" value="SAP"/>
    <property type="match status" value="1"/>
</dbReference>
<dbReference type="Pfam" id="PF00076">
    <property type="entry name" value="RRM_1"/>
    <property type="match status" value="1"/>
</dbReference>
<dbReference type="SUPFAM" id="SSF47323">
    <property type="entry name" value="Anticodon-binding domain of a subclass of class I aminoacyl-tRNA synthetases"/>
    <property type="match status" value="1"/>
</dbReference>
<dbReference type="AlphaFoldDB" id="A0ABD3PBA8"/>
<comment type="caution">
    <text evidence="7">The sequence shown here is derived from an EMBL/GenBank/DDBJ whole genome shotgun (WGS) entry which is preliminary data.</text>
</comment>
<evidence type="ECO:0000259" key="5">
    <source>
        <dbReference type="PROSITE" id="PS50102"/>
    </source>
</evidence>
<dbReference type="InterPro" id="IPR003034">
    <property type="entry name" value="SAP_dom"/>
</dbReference>
<feature type="region of interest" description="Disordered" evidence="3">
    <location>
        <begin position="131"/>
        <end position="163"/>
    </location>
</feature>
<protein>
    <submittedName>
        <fullName evidence="7">Uncharacterized protein</fullName>
    </submittedName>
</protein>
<dbReference type="Proteomes" id="UP001530400">
    <property type="component" value="Unassembled WGS sequence"/>
</dbReference>
<dbReference type="InterPro" id="IPR050374">
    <property type="entry name" value="RRT5_SRSF_SR"/>
</dbReference>
<accession>A0ABD3PBA8</accession>
<dbReference type="PROSITE" id="PS50102">
    <property type="entry name" value="RRM"/>
    <property type="match status" value="1"/>
</dbReference>
<reference evidence="7 8" key="1">
    <citation type="submission" date="2024-10" db="EMBL/GenBank/DDBJ databases">
        <title>Updated reference genomes for cyclostephanoid diatoms.</title>
        <authorList>
            <person name="Roberts W.R."/>
            <person name="Alverson A.J."/>
        </authorList>
    </citation>
    <scope>NUCLEOTIDE SEQUENCE [LARGE SCALE GENOMIC DNA]</scope>
    <source>
        <strain evidence="7 8">AJA010-31</strain>
    </source>
</reference>
<feature type="domain" description="RRM" evidence="5">
    <location>
        <begin position="176"/>
        <end position="254"/>
    </location>
</feature>
<evidence type="ECO:0000313" key="8">
    <source>
        <dbReference type="Proteomes" id="UP001530400"/>
    </source>
</evidence>
<evidence type="ECO:0000313" key="7">
    <source>
        <dbReference type="EMBL" id="KAL3785289.1"/>
    </source>
</evidence>
<evidence type="ECO:0000256" key="2">
    <source>
        <dbReference type="PROSITE-ProRule" id="PRU00176"/>
    </source>
</evidence>
<evidence type="ECO:0000256" key="4">
    <source>
        <dbReference type="SAM" id="SignalP"/>
    </source>
</evidence>
<dbReference type="InterPro" id="IPR036361">
    <property type="entry name" value="SAP_dom_sf"/>
</dbReference>
<gene>
    <name evidence="7" type="ORF">ACHAWO_005088</name>
</gene>
<dbReference type="InterPro" id="IPR000504">
    <property type="entry name" value="RRM_dom"/>
</dbReference>
<dbReference type="GO" id="GO:0003723">
    <property type="term" value="F:RNA binding"/>
    <property type="evidence" value="ECO:0007669"/>
    <property type="project" value="UniProtKB-UniRule"/>
</dbReference>
<dbReference type="CDD" id="cd00590">
    <property type="entry name" value="RRM_SF"/>
    <property type="match status" value="1"/>
</dbReference>
<evidence type="ECO:0000256" key="3">
    <source>
        <dbReference type="SAM" id="MobiDB-lite"/>
    </source>
</evidence>
<dbReference type="PANTHER" id="PTHR23003:SF3">
    <property type="entry name" value="FI21236P1-RELATED"/>
    <property type="match status" value="1"/>
</dbReference>
<dbReference type="SUPFAM" id="SSF68906">
    <property type="entry name" value="SAP domain"/>
    <property type="match status" value="1"/>
</dbReference>
<dbReference type="Gene3D" id="3.30.70.330">
    <property type="match status" value="1"/>
</dbReference>
<feature type="chain" id="PRO_5044751688" evidence="4">
    <location>
        <begin position="25"/>
        <end position="504"/>
    </location>
</feature>
<dbReference type="InterPro" id="IPR009080">
    <property type="entry name" value="tRNAsynth_Ia_anticodon-bd"/>
</dbReference>
<evidence type="ECO:0000259" key="6">
    <source>
        <dbReference type="PROSITE" id="PS50800"/>
    </source>
</evidence>
<dbReference type="SUPFAM" id="SSF54928">
    <property type="entry name" value="RNA-binding domain, RBD"/>
    <property type="match status" value="1"/>
</dbReference>
<dbReference type="InterPro" id="IPR035979">
    <property type="entry name" value="RBD_domain_sf"/>
</dbReference>
<keyword evidence="8" id="KW-1185">Reference proteome</keyword>
<dbReference type="EMBL" id="JALLPJ020000699">
    <property type="protein sequence ID" value="KAL3785289.1"/>
    <property type="molecule type" value="Genomic_DNA"/>
</dbReference>
<feature type="region of interest" description="Disordered" evidence="3">
    <location>
        <begin position="250"/>
        <end position="276"/>
    </location>
</feature>
<evidence type="ECO:0000256" key="1">
    <source>
        <dbReference type="ARBA" id="ARBA00022884"/>
    </source>
</evidence>
<dbReference type="Pfam" id="PF02037">
    <property type="entry name" value="SAP"/>
    <property type="match status" value="1"/>
</dbReference>
<sequence length="504" mass="57956">MHSQTVSSICIKFIMMMLSASLRTQSGRHVATAFKAASPRPLSWRQASLFTDNIICYMSSTNGSYDYNSLKVSELRDLLKENGLPITGIKAELVDRLNGANIKNEVPPNLQFVTQTDDSEDWDDEIIVEDDEEANEDFDPNQTAMSVPKEKARGSKKSREASKSKWVAAEDNFRSTRVFVQGIPKDATWQELKDHFQIAGSVAYASISVDRRTGESKQCGIVQFETPDSAAKAIREMRNNPMNGATLYVREDVQESRSGRSDGWDRPQRARRNENDYKINMPSEWRRANDADDGKSLQYDLEPAELKKIEMLVQQRDAERRKKNWHVSDAMRDQLKEQYGVHLDDNLKMWWTDINGQVPGVISDIKGDGRWGKQQPWRQIPTTPEYDAQVDSDRVMALLNKRDKARKMKDFDTADSLLQLVYETPENGLGLRIHDQSRTWRVWTDLPPPKKSQDGLKEMTVEEMCLKIVEDNDPDKVHEIKSLLKKFPGREWNIYKKLKERYGS</sequence>
<dbReference type="PANTHER" id="PTHR23003">
    <property type="entry name" value="RNA RECOGNITION MOTIF RRM DOMAIN CONTAINING PROTEIN"/>
    <property type="match status" value="1"/>
</dbReference>
<dbReference type="InterPro" id="IPR012677">
    <property type="entry name" value="Nucleotide-bd_a/b_plait_sf"/>
</dbReference>
<proteinExistence type="predicted"/>
<feature type="domain" description="SAP" evidence="6">
    <location>
        <begin position="67"/>
        <end position="101"/>
    </location>
</feature>
<dbReference type="SMART" id="SM00513">
    <property type="entry name" value="SAP"/>
    <property type="match status" value="1"/>
</dbReference>